<accession>A0ABT7ZTN8</accession>
<feature type="transmembrane region" description="Helical" evidence="1">
    <location>
        <begin position="162"/>
        <end position="183"/>
    </location>
</feature>
<sequence>MNEKYIELRTRNTFGDIINTYFLFLKHNFKTYTNLYLRYNAISIILTLICSYLLVTGFMGLASQDFRFGMGNNVATESYFIAGAIILFLILFVTSLINFSFSSAYVADYVKYEGDIASKRIWKSILENLSTIIVFILIGALLVVAYMIITMVLAFIPLLGMLAQYGLNFTLSAVFGLTFMSIFSTRKSIGDALSEGFSFTMSNFWRIVLFGLVIGILNFMISMLIISIPSVIIGVYVYFSVESNVDLATSTFATLVFTIGFAAFLLSFIYTQALSQIAYGILYYNLNELKYNVFLQKKIDQIGINE</sequence>
<keyword evidence="3" id="KW-1185">Reference proteome</keyword>
<dbReference type="EMBL" id="JASDDK010000002">
    <property type="protein sequence ID" value="MDN3492326.1"/>
    <property type="molecule type" value="Genomic_DNA"/>
</dbReference>
<protein>
    <submittedName>
        <fullName evidence="2">Uncharacterized protein</fullName>
    </submittedName>
</protein>
<keyword evidence="1" id="KW-0472">Membrane</keyword>
<comment type="caution">
    <text evidence="2">The sequence shown here is derived from an EMBL/GenBank/DDBJ whole genome shotgun (WGS) entry which is preliminary data.</text>
</comment>
<proteinExistence type="predicted"/>
<evidence type="ECO:0000313" key="2">
    <source>
        <dbReference type="EMBL" id="MDN3492326.1"/>
    </source>
</evidence>
<dbReference type="Proteomes" id="UP001231197">
    <property type="component" value="Unassembled WGS sequence"/>
</dbReference>
<evidence type="ECO:0000256" key="1">
    <source>
        <dbReference type="SAM" id="Phobius"/>
    </source>
</evidence>
<dbReference type="RefSeq" id="WP_290206022.1">
    <property type="nucleotide sequence ID" value="NZ_JASDDK010000002.1"/>
</dbReference>
<name>A0ABT7ZTN8_9FLAO</name>
<feature type="transmembrane region" description="Helical" evidence="1">
    <location>
        <begin position="79"/>
        <end position="107"/>
    </location>
</feature>
<feature type="transmembrane region" description="Helical" evidence="1">
    <location>
        <begin position="204"/>
        <end position="237"/>
    </location>
</feature>
<organism evidence="2 3">
    <name type="scientific">Winogradskyella bathintestinalis</name>
    <dbReference type="NCBI Taxonomy" id="3035208"/>
    <lineage>
        <taxon>Bacteria</taxon>
        <taxon>Pseudomonadati</taxon>
        <taxon>Bacteroidota</taxon>
        <taxon>Flavobacteriia</taxon>
        <taxon>Flavobacteriales</taxon>
        <taxon>Flavobacteriaceae</taxon>
        <taxon>Winogradskyella</taxon>
    </lineage>
</organism>
<keyword evidence="1" id="KW-0812">Transmembrane</keyword>
<feature type="transmembrane region" description="Helical" evidence="1">
    <location>
        <begin position="36"/>
        <end position="59"/>
    </location>
</feature>
<keyword evidence="1" id="KW-1133">Transmembrane helix</keyword>
<evidence type="ECO:0000313" key="3">
    <source>
        <dbReference type="Proteomes" id="UP001231197"/>
    </source>
</evidence>
<feature type="transmembrane region" description="Helical" evidence="1">
    <location>
        <begin position="128"/>
        <end position="156"/>
    </location>
</feature>
<reference evidence="2 3" key="1">
    <citation type="journal article" date="2023" name="Int. J. Syst. Evol. Microbiol.">
        <title>Winogradskyella bathintestinalis sp. nov., isolated from the intestine of the deep-sea loosejaw dragonfish, Malacosteus niger.</title>
        <authorList>
            <person name="Uniacke-Lowe S."/>
            <person name="Johnson C.N."/>
            <person name="Stanton C."/>
            <person name="Hill C."/>
            <person name="Ross P."/>
        </authorList>
    </citation>
    <scope>NUCLEOTIDE SEQUENCE [LARGE SCALE GENOMIC DNA]</scope>
    <source>
        <strain evidence="2 3">APC 3343</strain>
    </source>
</reference>
<gene>
    <name evidence="2" type="ORF">QMA06_06310</name>
</gene>
<feature type="transmembrane region" description="Helical" evidence="1">
    <location>
        <begin position="249"/>
        <end position="270"/>
    </location>
</feature>